<feature type="chain" id="PRO_5035902803" evidence="1">
    <location>
        <begin position="22"/>
        <end position="152"/>
    </location>
</feature>
<dbReference type="EMBL" id="JAERUA010000003">
    <property type="protein sequence ID" value="KAI1902078.1"/>
    <property type="molecule type" value="Genomic_DNA"/>
</dbReference>
<dbReference type="Proteomes" id="UP000829720">
    <property type="component" value="Unassembled WGS sequence"/>
</dbReference>
<sequence length="152" mass="17362">MSHTTLILLLSTAALLICTEGQQDYHTLDSLSKNSINLAITHIHKTVRPHMNFFGILEHNEDSDYLSMKVVLKATNCAKNGENTHRDDCKSRTGNQRFACVICGERSGSELTEPFTDCIQRRRLPEKENYWKKKCVPTYNPGMHSLMSRAEY</sequence>
<evidence type="ECO:0000313" key="3">
    <source>
        <dbReference type="Proteomes" id="UP000829720"/>
    </source>
</evidence>
<proteinExistence type="predicted"/>
<dbReference type="OrthoDB" id="8894922at2759"/>
<dbReference type="AlphaFoldDB" id="A0A8T3E5D0"/>
<keyword evidence="3" id="KW-1185">Reference proteome</keyword>
<feature type="signal peptide" evidence="1">
    <location>
        <begin position="1"/>
        <end position="21"/>
    </location>
</feature>
<accession>A0A8T3E5D0</accession>
<protein>
    <submittedName>
        <fullName evidence="2">Uncharacterized protein</fullName>
    </submittedName>
</protein>
<organism evidence="2 3">
    <name type="scientific">Albula goreensis</name>
    <dbReference type="NCBI Taxonomy" id="1534307"/>
    <lineage>
        <taxon>Eukaryota</taxon>
        <taxon>Metazoa</taxon>
        <taxon>Chordata</taxon>
        <taxon>Craniata</taxon>
        <taxon>Vertebrata</taxon>
        <taxon>Euteleostomi</taxon>
        <taxon>Actinopterygii</taxon>
        <taxon>Neopterygii</taxon>
        <taxon>Teleostei</taxon>
        <taxon>Albuliformes</taxon>
        <taxon>Albulidae</taxon>
        <taxon>Albula</taxon>
    </lineage>
</organism>
<reference evidence="2" key="1">
    <citation type="submission" date="2021-01" db="EMBL/GenBank/DDBJ databases">
        <authorList>
            <person name="Zahm M."/>
            <person name="Roques C."/>
            <person name="Cabau C."/>
            <person name="Klopp C."/>
            <person name="Donnadieu C."/>
            <person name="Jouanno E."/>
            <person name="Lampietro C."/>
            <person name="Louis A."/>
            <person name="Herpin A."/>
            <person name="Echchiki A."/>
            <person name="Berthelot C."/>
            <person name="Parey E."/>
            <person name="Roest-Crollius H."/>
            <person name="Braasch I."/>
            <person name="Postlethwait J."/>
            <person name="Bobe J."/>
            <person name="Montfort J."/>
            <person name="Bouchez O."/>
            <person name="Begum T."/>
            <person name="Mejri S."/>
            <person name="Adams A."/>
            <person name="Chen W.-J."/>
            <person name="Guiguen Y."/>
        </authorList>
    </citation>
    <scope>NUCLEOTIDE SEQUENCE</scope>
    <source>
        <tissue evidence="2">Blood</tissue>
    </source>
</reference>
<evidence type="ECO:0000313" key="2">
    <source>
        <dbReference type="EMBL" id="KAI1902078.1"/>
    </source>
</evidence>
<comment type="caution">
    <text evidence="2">The sequence shown here is derived from an EMBL/GenBank/DDBJ whole genome shotgun (WGS) entry which is preliminary data.</text>
</comment>
<evidence type="ECO:0000256" key="1">
    <source>
        <dbReference type="SAM" id="SignalP"/>
    </source>
</evidence>
<name>A0A8T3E5D0_9TELE</name>
<keyword evidence="1" id="KW-0732">Signal</keyword>
<gene>
    <name evidence="2" type="ORF">AGOR_G00041010</name>
</gene>